<accession>A0A818ZIY7</accession>
<dbReference type="Proteomes" id="UP000663865">
    <property type="component" value="Unassembled WGS sequence"/>
</dbReference>
<comment type="caution">
    <text evidence="10">The sequence shown here is derived from an EMBL/GenBank/DDBJ whole genome shotgun (WGS) entry which is preliminary data.</text>
</comment>
<evidence type="ECO:0000259" key="9">
    <source>
        <dbReference type="PROSITE" id="PS51864"/>
    </source>
</evidence>
<evidence type="ECO:0000256" key="2">
    <source>
        <dbReference type="ARBA" id="ARBA00022723"/>
    </source>
</evidence>
<evidence type="ECO:0000256" key="3">
    <source>
        <dbReference type="ARBA" id="ARBA00022801"/>
    </source>
</evidence>
<dbReference type="InterPro" id="IPR001506">
    <property type="entry name" value="Peptidase_M12A"/>
</dbReference>
<dbReference type="CDD" id="cd04280">
    <property type="entry name" value="ZnMc_astacin_like"/>
    <property type="match status" value="1"/>
</dbReference>
<organism evidence="10 11">
    <name type="scientific">Rotaria socialis</name>
    <dbReference type="NCBI Taxonomy" id="392032"/>
    <lineage>
        <taxon>Eukaryota</taxon>
        <taxon>Metazoa</taxon>
        <taxon>Spiralia</taxon>
        <taxon>Gnathifera</taxon>
        <taxon>Rotifera</taxon>
        <taxon>Eurotatoria</taxon>
        <taxon>Bdelloidea</taxon>
        <taxon>Philodinida</taxon>
        <taxon>Philodinidae</taxon>
        <taxon>Rotaria</taxon>
    </lineage>
</organism>
<dbReference type="PRINTS" id="PR00480">
    <property type="entry name" value="ASTACIN"/>
</dbReference>
<evidence type="ECO:0000256" key="1">
    <source>
        <dbReference type="ARBA" id="ARBA00022670"/>
    </source>
</evidence>
<dbReference type="AlphaFoldDB" id="A0A818ZIY7"/>
<feature type="compositionally biased region" description="Basic and acidic residues" evidence="8">
    <location>
        <begin position="29"/>
        <end position="44"/>
    </location>
</feature>
<dbReference type="GO" id="GO:0008270">
    <property type="term" value="F:zinc ion binding"/>
    <property type="evidence" value="ECO:0007669"/>
    <property type="project" value="InterPro"/>
</dbReference>
<evidence type="ECO:0000256" key="5">
    <source>
        <dbReference type="ARBA" id="ARBA00023049"/>
    </source>
</evidence>
<keyword evidence="2 7" id="KW-0479">Metal-binding</keyword>
<evidence type="ECO:0000256" key="7">
    <source>
        <dbReference type="RuleBase" id="RU361183"/>
    </source>
</evidence>
<name>A0A818ZIY7_9BILA</name>
<sequence>MYLTLFLLGSIPNLPGAPTSQSFGIVENRSTHNPERNPEFKGDDIVPPPFTNSLAERSTGSRPAHQRWSGGVVPYEIAGNISANNSIFIVNMMRAIENLTQVNNTQCISFRPKTVPDPYFITIFNGRGCYAPVGSWGAYVGVRRVSFLHGTYATCMVSGIIQHELMHVLGEIHAHKLKMNHFYLYRKTKGFYHEQSRPDRDLYVSIQWSNIDPTMAYNFDKYNDTYIDTLSTSYDYGSVMHYERNAFALNASGVTIIPIQNASAYIGQRIQLSPIDILTIQRYYGCVPTPSTLNTATNRMPVEVITISMVTNTGVRNTFLLSFNIYSFCLKSMIFYMTNINKMRLYE</sequence>
<evidence type="ECO:0000313" key="10">
    <source>
        <dbReference type="EMBL" id="CAF3765634.1"/>
    </source>
</evidence>
<feature type="region of interest" description="Disordered" evidence="8">
    <location>
        <begin position="28"/>
        <end position="65"/>
    </location>
</feature>
<dbReference type="InterPro" id="IPR024079">
    <property type="entry name" value="MetalloPept_cat_dom_sf"/>
</dbReference>
<dbReference type="EC" id="3.4.24.-" evidence="7"/>
<evidence type="ECO:0000256" key="8">
    <source>
        <dbReference type="SAM" id="MobiDB-lite"/>
    </source>
</evidence>
<dbReference type="InterPro" id="IPR034035">
    <property type="entry name" value="Astacin-like_dom"/>
</dbReference>
<dbReference type="EMBL" id="CAJNYV010005614">
    <property type="protein sequence ID" value="CAF3765634.1"/>
    <property type="molecule type" value="Genomic_DNA"/>
</dbReference>
<comment type="caution">
    <text evidence="6">Lacks conserved residue(s) required for the propagation of feature annotation.</text>
</comment>
<evidence type="ECO:0000313" key="11">
    <source>
        <dbReference type="Proteomes" id="UP000663865"/>
    </source>
</evidence>
<keyword evidence="3 7" id="KW-0378">Hydrolase</keyword>
<dbReference type="Gene3D" id="3.40.390.10">
    <property type="entry name" value="Collagenase (Catalytic Domain)"/>
    <property type="match status" value="2"/>
</dbReference>
<gene>
    <name evidence="10" type="ORF">KIK155_LOCUS30521</name>
</gene>
<dbReference type="SMART" id="SM00235">
    <property type="entry name" value="ZnMc"/>
    <property type="match status" value="1"/>
</dbReference>
<feature type="compositionally biased region" description="Polar residues" evidence="8">
    <location>
        <begin position="51"/>
        <end position="61"/>
    </location>
</feature>
<feature type="domain" description="Peptidase M12A" evidence="9">
    <location>
        <begin position="57"/>
        <end position="287"/>
    </location>
</feature>
<evidence type="ECO:0000256" key="4">
    <source>
        <dbReference type="ARBA" id="ARBA00022833"/>
    </source>
</evidence>
<proteinExistence type="predicted"/>
<dbReference type="PANTHER" id="PTHR10127:SF780">
    <property type="entry name" value="METALLOENDOPEPTIDASE"/>
    <property type="match status" value="1"/>
</dbReference>
<keyword evidence="1 7" id="KW-0645">Protease</keyword>
<comment type="cofactor">
    <cofactor evidence="7">
        <name>Zn(2+)</name>
        <dbReference type="ChEBI" id="CHEBI:29105"/>
    </cofactor>
    <text evidence="7">Binds 1 zinc ion per subunit.</text>
</comment>
<dbReference type="SUPFAM" id="SSF55486">
    <property type="entry name" value="Metalloproteases ('zincins'), catalytic domain"/>
    <property type="match status" value="2"/>
</dbReference>
<reference evidence="10" key="1">
    <citation type="submission" date="2021-02" db="EMBL/GenBank/DDBJ databases">
        <authorList>
            <person name="Nowell W R."/>
        </authorList>
    </citation>
    <scope>NUCLEOTIDE SEQUENCE</scope>
</reference>
<keyword evidence="5 7" id="KW-0482">Metalloprotease</keyword>
<dbReference type="Pfam" id="PF01400">
    <property type="entry name" value="Astacin"/>
    <property type="match status" value="2"/>
</dbReference>
<dbReference type="PANTHER" id="PTHR10127">
    <property type="entry name" value="DISCOIDIN, CUB, EGF, LAMININ , AND ZINC METALLOPROTEASE DOMAIN CONTAINING"/>
    <property type="match status" value="1"/>
</dbReference>
<dbReference type="PROSITE" id="PS51864">
    <property type="entry name" value="ASTACIN"/>
    <property type="match status" value="1"/>
</dbReference>
<dbReference type="GO" id="GO:0006508">
    <property type="term" value="P:proteolysis"/>
    <property type="evidence" value="ECO:0007669"/>
    <property type="project" value="UniProtKB-KW"/>
</dbReference>
<dbReference type="GO" id="GO:0004222">
    <property type="term" value="F:metalloendopeptidase activity"/>
    <property type="evidence" value="ECO:0007669"/>
    <property type="project" value="UniProtKB-UniRule"/>
</dbReference>
<protein>
    <recommendedName>
        <fullName evidence="7">Metalloendopeptidase</fullName>
        <ecNumber evidence="7">3.4.24.-</ecNumber>
    </recommendedName>
</protein>
<keyword evidence="4 7" id="KW-0862">Zinc</keyword>
<evidence type="ECO:0000256" key="6">
    <source>
        <dbReference type="PROSITE-ProRule" id="PRU01211"/>
    </source>
</evidence>
<dbReference type="InterPro" id="IPR006026">
    <property type="entry name" value="Peptidase_Metallo"/>
</dbReference>